<sequence length="245" mass="25370">MFTGLIETTGTVLSLSPAAGGAMRLIVAAPALAGRWETGDSIAVNGTCLTAIPVQDAGNEHPGRFAADLAEETIRRTTLTRLVPGSLVNLELPTPSGAPMGGHVVQGHVDGVGTLIALEALNADLDRTDWRMTVQAPPALAPSIVQQGSITIDGISLTVAKLHPTAADGSARLEIAVIPHTYKSTNLRSLLSGAEVNLETDVLARYAARQAEFAAVQAPMIDYTLQPAAPRPGGLTIASLIARGY</sequence>
<dbReference type="PIRSF" id="PIRSF000498">
    <property type="entry name" value="Riboflavin_syn_A"/>
    <property type="match status" value="1"/>
</dbReference>
<dbReference type="InterPro" id="IPR001783">
    <property type="entry name" value="Lumazine-bd"/>
</dbReference>
<dbReference type="Pfam" id="PF00677">
    <property type="entry name" value="Lum_binding"/>
    <property type="match status" value="2"/>
</dbReference>
<dbReference type="InterPro" id="IPR023366">
    <property type="entry name" value="ATP_synth_asu-like_sf"/>
</dbReference>
<evidence type="ECO:0000259" key="3">
    <source>
        <dbReference type="PROSITE" id="PS51177"/>
    </source>
</evidence>
<feature type="domain" description="Lumazine-binding" evidence="3">
    <location>
        <begin position="1"/>
        <end position="103"/>
    </location>
</feature>
<dbReference type="InterPro" id="IPR017938">
    <property type="entry name" value="Riboflavin_synthase-like_b-brl"/>
</dbReference>
<evidence type="ECO:0000256" key="2">
    <source>
        <dbReference type="PROSITE-ProRule" id="PRU00524"/>
    </source>
</evidence>
<comment type="caution">
    <text evidence="4">The sequence shown here is derived from an EMBL/GenBank/DDBJ whole genome shotgun (WGS) entry which is preliminary data.</text>
</comment>
<dbReference type="PROSITE" id="PS51177">
    <property type="entry name" value="LUMAZINE_BIND"/>
    <property type="match status" value="2"/>
</dbReference>
<keyword evidence="5" id="KW-1185">Reference proteome</keyword>
<dbReference type="RefSeq" id="WP_263371584.1">
    <property type="nucleotide sequence ID" value="NZ_JAGSYD010000003.1"/>
</dbReference>
<dbReference type="EMBL" id="JBHSWI010000001">
    <property type="protein sequence ID" value="MFC6645198.1"/>
    <property type="molecule type" value="Genomic_DNA"/>
</dbReference>
<proteinExistence type="predicted"/>
<dbReference type="CDD" id="cd00402">
    <property type="entry name" value="Riboflavin_synthase_like"/>
    <property type="match status" value="1"/>
</dbReference>
<gene>
    <name evidence="4" type="ORF">ACFQBQ_06265</name>
</gene>
<dbReference type="InterPro" id="IPR026017">
    <property type="entry name" value="Lumazine-bd_dom"/>
</dbReference>
<dbReference type="PANTHER" id="PTHR21098:SF0">
    <property type="entry name" value="RIBOFLAVIN SYNTHASE"/>
    <property type="match status" value="1"/>
</dbReference>
<reference evidence="5" key="1">
    <citation type="journal article" date="2019" name="Int. J. Syst. Evol. Microbiol.">
        <title>The Global Catalogue of Microorganisms (GCM) 10K type strain sequencing project: providing services to taxonomists for standard genome sequencing and annotation.</title>
        <authorList>
            <consortium name="The Broad Institute Genomics Platform"/>
            <consortium name="The Broad Institute Genome Sequencing Center for Infectious Disease"/>
            <person name="Wu L."/>
            <person name="Ma J."/>
        </authorList>
    </citation>
    <scope>NUCLEOTIDE SEQUENCE [LARGE SCALE GENOMIC DNA]</scope>
    <source>
        <strain evidence="5">CGMCC 1.16026</strain>
    </source>
</reference>
<feature type="repeat" description="Lumazine-binding" evidence="2">
    <location>
        <begin position="1"/>
        <end position="103"/>
    </location>
</feature>
<dbReference type="Proteomes" id="UP001596391">
    <property type="component" value="Unassembled WGS sequence"/>
</dbReference>
<name>A0ABW1Z7Z5_9BACT</name>
<evidence type="ECO:0000313" key="4">
    <source>
        <dbReference type="EMBL" id="MFC6645198.1"/>
    </source>
</evidence>
<keyword evidence="4" id="KW-0808">Transferase</keyword>
<dbReference type="EC" id="2.5.1.9" evidence="4"/>
<organism evidence="4 5">
    <name type="scientific">Granulicella cerasi</name>
    <dbReference type="NCBI Taxonomy" id="741063"/>
    <lineage>
        <taxon>Bacteria</taxon>
        <taxon>Pseudomonadati</taxon>
        <taxon>Acidobacteriota</taxon>
        <taxon>Terriglobia</taxon>
        <taxon>Terriglobales</taxon>
        <taxon>Acidobacteriaceae</taxon>
        <taxon>Granulicella</taxon>
    </lineage>
</organism>
<dbReference type="Gene3D" id="2.40.30.20">
    <property type="match status" value="2"/>
</dbReference>
<protein>
    <submittedName>
        <fullName evidence="4">Riboflavin synthase</fullName>
        <ecNumber evidence="4">2.5.1.9</ecNumber>
    </submittedName>
</protein>
<dbReference type="PANTHER" id="PTHR21098">
    <property type="entry name" value="RIBOFLAVIN SYNTHASE ALPHA CHAIN"/>
    <property type="match status" value="1"/>
</dbReference>
<evidence type="ECO:0000313" key="5">
    <source>
        <dbReference type="Proteomes" id="UP001596391"/>
    </source>
</evidence>
<dbReference type="GO" id="GO:0004746">
    <property type="term" value="F:riboflavin synthase activity"/>
    <property type="evidence" value="ECO:0007669"/>
    <property type="project" value="UniProtKB-EC"/>
</dbReference>
<feature type="domain" description="Lumazine-binding" evidence="3">
    <location>
        <begin position="104"/>
        <end position="211"/>
    </location>
</feature>
<evidence type="ECO:0000256" key="1">
    <source>
        <dbReference type="ARBA" id="ARBA00022737"/>
    </source>
</evidence>
<dbReference type="NCBIfam" id="NF006767">
    <property type="entry name" value="PRK09289.1"/>
    <property type="match status" value="1"/>
</dbReference>
<feature type="repeat" description="Lumazine-binding" evidence="2">
    <location>
        <begin position="104"/>
        <end position="211"/>
    </location>
</feature>
<keyword evidence="1" id="KW-0677">Repeat</keyword>
<dbReference type="SUPFAM" id="SSF63380">
    <property type="entry name" value="Riboflavin synthase domain-like"/>
    <property type="match status" value="2"/>
</dbReference>
<accession>A0ABW1Z7Z5</accession>